<comment type="caution">
    <text evidence="3">The sequence shown here is derived from an EMBL/GenBank/DDBJ whole genome shotgun (WGS) entry which is preliminary data.</text>
</comment>
<organism evidence="3 4">
    <name type="scientific">Pyruvatibacter mobilis</name>
    <dbReference type="NCBI Taxonomy" id="1712261"/>
    <lineage>
        <taxon>Bacteria</taxon>
        <taxon>Pseudomonadati</taxon>
        <taxon>Pseudomonadota</taxon>
        <taxon>Alphaproteobacteria</taxon>
        <taxon>Hyphomicrobiales</taxon>
        <taxon>Parvibaculaceae</taxon>
        <taxon>Pyruvatibacter</taxon>
    </lineage>
</organism>
<evidence type="ECO:0000259" key="2">
    <source>
        <dbReference type="Pfam" id="PF03795"/>
    </source>
</evidence>
<gene>
    <name evidence="3" type="ORF">GTQ45_00055</name>
</gene>
<dbReference type="OrthoDB" id="2293521at2"/>
<keyword evidence="4" id="KW-1185">Reference proteome</keyword>
<dbReference type="Gene3D" id="3.30.70.1060">
    <property type="entry name" value="Dimeric alpha+beta barrel"/>
    <property type="match status" value="1"/>
</dbReference>
<feature type="domain" description="YCII-related" evidence="2">
    <location>
        <begin position="1"/>
        <end position="87"/>
    </location>
</feature>
<dbReference type="SUPFAM" id="SSF54909">
    <property type="entry name" value="Dimeric alpha+beta barrel"/>
    <property type="match status" value="1"/>
</dbReference>
<protein>
    <submittedName>
        <fullName evidence="3">YciI family protein</fullName>
    </submittedName>
</protein>
<evidence type="ECO:0000256" key="1">
    <source>
        <dbReference type="ARBA" id="ARBA00007689"/>
    </source>
</evidence>
<sequence>MLYALYCVDKPDSEDLRLANRDAHLKYWAETGKVKLGGPFTDDAGEHMEGSFLVIDVATRHEAETLQADDPYQLAGLFARVDIRAWKFLLGN</sequence>
<evidence type="ECO:0000313" key="3">
    <source>
        <dbReference type="EMBL" id="NBG94118.1"/>
    </source>
</evidence>
<dbReference type="InterPro" id="IPR011008">
    <property type="entry name" value="Dimeric_a/b-barrel"/>
</dbReference>
<dbReference type="AlphaFoldDB" id="A0A845Q5D8"/>
<dbReference type="RefSeq" id="WP_027845697.1">
    <property type="nucleotide sequence ID" value="NZ_BMHN01000001.1"/>
</dbReference>
<dbReference type="Pfam" id="PF03795">
    <property type="entry name" value="YCII"/>
    <property type="match status" value="1"/>
</dbReference>
<dbReference type="PANTHER" id="PTHR33606:SF3">
    <property type="entry name" value="PROTEIN YCII"/>
    <property type="match status" value="1"/>
</dbReference>
<evidence type="ECO:0000313" key="4">
    <source>
        <dbReference type="Proteomes" id="UP000470384"/>
    </source>
</evidence>
<dbReference type="EMBL" id="WXYQ01000001">
    <property type="protein sequence ID" value="NBG94118.1"/>
    <property type="molecule type" value="Genomic_DNA"/>
</dbReference>
<name>A0A845Q5D8_9HYPH</name>
<comment type="similarity">
    <text evidence="1">Belongs to the YciI family.</text>
</comment>
<accession>A0A845Q5D8</accession>
<reference evidence="3 4" key="1">
    <citation type="journal article" date="2016" name="Int. J. Syst. Evol. Microbiol.">
        <title>Pyruvatibacter mobilis gen. nov., sp. nov., a marine bacterium from the culture broth of Picochlorum sp. 122.</title>
        <authorList>
            <person name="Wang G."/>
            <person name="Tang M."/>
            <person name="Wu H."/>
            <person name="Dai S."/>
            <person name="Li T."/>
            <person name="Chen C."/>
            <person name="He H."/>
            <person name="Fan J."/>
            <person name="Xiang W."/>
            <person name="Li X."/>
        </authorList>
    </citation>
    <scope>NUCLEOTIDE SEQUENCE [LARGE SCALE GENOMIC DNA]</scope>
    <source>
        <strain evidence="3 4">GYP-11</strain>
    </source>
</reference>
<dbReference type="InterPro" id="IPR051807">
    <property type="entry name" value="Sec-metab_biosynth-assoc"/>
</dbReference>
<dbReference type="PANTHER" id="PTHR33606">
    <property type="entry name" value="PROTEIN YCII"/>
    <property type="match status" value="1"/>
</dbReference>
<proteinExistence type="inferred from homology"/>
<dbReference type="Proteomes" id="UP000470384">
    <property type="component" value="Unassembled WGS sequence"/>
</dbReference>
<dbReference type="InterPro" id="IPR005545">
    <property type="entry name" value="YCII"/>
</dbReference>
<dbReference type="GeneID" id="300656172"/>